<evidence type="ECO:0000259" key="1">
    <source>
        <dbReference type="Pfam" id="PF13115"/>
    </source>
</evidence>
<keyword evidence="3" id="KW-1185">Reference proteome</keyword>
<gene>
    <name evidence="2" type="ORF">SAMN04489726_0749</name>
</gene>
<dbReference type="eggNOG" id="ENOG502ZNFE">
    <property type="taxonomic scope" value="Bacteria"/>
</dbReference>
<reference evidence="2 3" key="1">
    <citation type="submission" date="2016-10" db="EMBL/GenBank/DDBJ databases">
        <authorList>
            <person name="de Groot N.N."/>
        </authorList>
    </citation>
    <scope>NUCLEOTIDE SEQUENCE [LARGE SCALE GENOMIC DNA]</scope>
    <source>
        <strain evidence="2 3">DSM 44149</strain>
    </source>
</reference>
<dbReference type="STRING" id="211114.SAMN04489726_0749"/>
<dbReference type="Pfam" id="PF13115">
    <property type="entry name" value="YtkA"/>
    <property type="match status" value="1"/>
</dbReference>
<evidence type="ECO:0000313" key="2">
    <source>
        <dbReference type="EMBL" id="SDM27804.1"/>
    </source>
</evidence>
<dbReference type="OrthoDB" id="3695826at2"/>
<dbReference type="InterPro" id="IPR032693">
    <property type="entry name" value="YtkA-like_dom"/>
</dbReference>
<organism evidence="2 3">
    <name type="scientific">Allokutzneria albata</name>
    <name type="common">Kibdelosporangium albatum</name>
    <dbReference type="NCBI Taxonomy" id="211114"/>
    <lineage>
        <taxon>Bacteria</taxon>
        <taxon>Bacillati</taxon>
        <taxon>Actinomycetota</taxon>
        <taxon>Actinomycetes</taxon>
        <taxon>Pseudonocardiales</taxon>
        <taxon>Pseudonocardiaceae</taxon>
        <taxon>Allokutzneria</taxon>
    </lineage>
</organism>
<proteinExistence type="predicted"/>
<dbReference type="Proteomes" id="UP000183376">
    <property type="component" value="Chromosome I"/>
</dbReference>
<accession>A0A1G9RXC2</accession>
<dbReference type="RefSeq" id="WP_052407445.1">
    <property type="nucleotide sequence ID" value="NZ_JOEF01000011.1"/>
</dbReference>
<dbReference type="AlphaFoldDB" id="A0A1G9RXC2"/>
<name>A0A1G9RXC2_ALLAB</name>
<protein>
    <recommendedName>
        <fullName evidence="1">YtkA-like domain-containing protein</fullName>
    </recommendedName>
</protein>
<dbReference type="EMBL" id="LT629701">
    <property type="protein sequence ID" value="SDM27804.1"/>
    <property type="molecule type" value="Genomic_DNA"/>
</dbReference>
<evidence type="ECO:0000313" key="3">
    <source>
        <dbReference type="Proteomes" id="UP000183376"/>
    </source>
</evidence>
<feature type="domain" description="YtkA-like" evidence="1">
    <location>
        <begin position="46"/>
        <end position="116"/>
    </location>
</feature>
<sequence length="134" mass="13972">MTTPGTRGRWAAVVLAVVLVVAGGLVLLGGGGGGRVELSSSSARHSVRLVVERARVGATAMEVEITGESTVEGVRLEPVMHMGHAMPLAETAAVGPGRYRAENVLLEMTGQWEVTVVLRDSAGTERVVFPLLVS</sequence>